<proteinExistence type="predicted"/>
<protein>
    <submittedName>
        <fullName evidence="1">Uncharacterized protein</fullName>
    </submittedName>
</protein>
<name>A0A9D1JWZ5_9BACT</name>
<gene>
    <name evidence="1" type="ORF">IAA86_01080</name>
</gene>
<organism evidence="1 2">
    <name type="scientific">Candidatus Galligastranaerophilus intestinavium</name>
    <dbReference type="NCBI Taxonomy" id="2840836"/>
    <lineage>
        <taxon>Bacteria</taxon>
        <taxon>Candidatus Galligastranaerophilus</taxon>
    </lineage>
</organism>
<accession>A0A9D1JWZ5</accession>
<evidence type="ECO:0000313" key="1">
    <source>
        <dbReference type="EMBL" id="HIS73595.1"/>
    </source>
</evidence>
<reference evidence="1" key="2">
    <citation type="journal article" date="2021" name="PeerJ">
        <title>Extensive microbial diversity within the chicken gut microbiome revealed by metagenomics and culture.</title>
        <authorList>
            <person name="Gilroy R."/>
            <person name="Ravi A."/>
            <person name="Getino M."/>
            <person name="Pursley I."/>
            <person name="Horton D.L."/>
            <person name="Alikhan N.F."/>
            <person name="Baker D."/>
            <person name="Gharbi K."/>
            <person name="Hall N."/>
            <person name="Watson M."/>
            <person name="Adriaenssens E.M."/>
            <person name="Foster-Nyarko E."/>
            <person name="Jarju S."/>
            <person name="Secka A."/>
            <person name="Antonio M."/>
            <person name="Oren A."/>
            <person name="Chaudhuri R.R."/>
            <person name="La Ragione R."/>
            <person name="Hildebrand F."/>
            <person name="Pallen M.J."/>
        </authorList>
    </citation>
    <scope>NUCLEOTIDE SEQUENCE</scope>
    <source>
        <strain evidence="1">CHK152-2871</strain>
    </source>
</reference>
<reference evidence="1" key="1">
    <citation type="submission" date="2020-10" db="EMBL/GenBank/DDBJ databases">
        <authorList>
            <person name="Gilroy R."/>
        </authorList>
    </citation>
    <scope>NUCLEOTIDE SEQUENCE</scope>
    <source>
        <strain evidence="1">CHK152-2871</strain>
    </source>
</reference>
<sequence>MLDRISNEHNEAISQNSISKISSLGSQGIYNSDDVGLFVDESNISDTALKLYEREQDIKKFTDLALSDEDDKSADALVISKVMSGEISIDDDEAIFSLLSNDNFLNEIAS</sequence>
<dbReference type="Proteomes" id="UP000886865">
    <property type="component" value="Unassembled WGS sequence"/>
</dbReference>
<dbReference type="EMBL" id="DVJQ01000010">
    <property type="protein sequence ID" value="HIS73595.1"/>
    <property type="molecule type" value="Genomic_DNA"/>
</dbReference>
<evidence type="ECO:0000313" key="2">
    <source>
        <dbReference type="Proteomes" id="UP000886865"/>
    </source>
</evidence>
<comment type="caution">
    <text evidence="1">The sequence shown here is derived from an EMBL/GenBank/DDBJ whole genome shotgun (WGS) entry which is preliminary data.</text>
</comment>
<dbReference type="AlphaFoldDB" id="A0A9D1JWZ5"/>